<dbReference type="EMBL" id="CP137555">
    <property type="protein sequence ID" value="WOX06806.1"/>
    <property type="molecule type" value="Genomic_DNA"/>
</dbReference>
<name>A0AAU0N1X7_9GAMM</name>
<keyword evidence="3" id="KW-1185">Reference proteome</keyword>
<feature type="chain" id="PRO_5043950338" evidence="1">
    <location>
        <begin position="29"/>
        <end position="618"/>
    </location>
</feature>
<gene>
    <name evidence="2" type="ORF">R5R33_06665</name>
</gene>
<reference evidence="2 3" key="1">
    <citation type="submission" date="2023-10" db="EMBL/GenBank/DDBJ databases">
        <title>Description of Microbulbifer bruguierae sp. nov., isolated from the sediments of mangrove plant Bruguiera sexangula and comparative genomic analyses of the genus Microbulbifer.</title>
        <authorList>
            <person name="Long M."/>
        </authorList>
    </citation>
    <scope>NUCLEOTIDE SEQUENCE [LARGE SCALE GENOMIC DNA]</scope>
    <source>
        <strain evidence="2 3">SPO729</strain>
    </source>
</reference>
<protein>
    <submittedName>
        <fullName evidence="2">DUF1302 domain-containing protein</fullName>
    </submittedName>
</protein>
<evidence type="ECO:0000313" key="3">
    <source>
        <dbReference type="Proteomes" id="UP001302477"/>
    </source>
</evidence>
<sequence>MQIKIKLPGFSRALLAAAIGSALVPAQAAEFYFGENEDISVRVTSQLDVGASWRLNDADSDFISFQNGGSGFTPTTDDGNLNFAGGETFSKIIKGVHDLELSKDNFGVFMRVKYWYDKELEDENRPHGNNANDYMPGTPLSDEGFSDFAKFSGATLLDAYTYLDTEVAEMPLSLRVGRQVLSWGESTFIQGGINSTNPFDVSAFRRPGAELKEGLLPVGMGYFNAGVTENLSVEGFYQYEWEKTQIEGCGTYFSSADFAADGCNRVTISVPDQTAVAMGLFADRQPDLEAKDGGQYGFAARYYAAALNDTEFGVYFMNIHSRMPMINAVRTMVPVTGATNEDGSPLIFVPEALDPTGGVLSALNPAYVISFPEDLKLYGLSFSTNVAGVALSGEVSYKPDTPVQINGAELLNGALSESPIFAFTSRVNEVGYGEVVQGYDTFDQTQVQVTAIKFFERVLGASRLSLIGEVGVSMLDGVEDSDQRYGRNTVFGLGDFDLGNGINCTNLVAAGQIAGDCRADGFVTDTAWGYRARAALEYPDVFAGVSLNPTLAWSHDVSGYSAEPGQQFNEGAKSLGLAVEAVYKMKYSATFGYTAFDGGSHNTLQDKDFVSLSFKLSY</sequence>
<dbReference type="Pfam" id="PF06980">
    <property type="entry name" value="DUF1302"/>
    <property type="match status" value="1"/>
</dbReference>
<dbReference type="KEGG" id="mpaf:R5R33_06665"/>
<evidence type="ECO:0000313" key="2">
    <source>
        <dbReference type="EMBL" id="WOX06806.1"/>
    </source>
</evidence>
<dbReference type="AlphaFoldDB" id="A0AAU0N1X7"/>
<proteinExistence type="predicted"/>
<dbReference type="Proteomes" id="UP001302477">
    <property type="component" value="Chromosome"/>
</dbReference>
<feature type="signal peptide" evidence="1">
    <location>
        <begin position="1"/>
        <end position="28"/>
    </location>
</feature>
<dbReference type="RefSeq" id="WP_318955241.1">
    <property type="nucleotide sequence ID" value="NZ_CP137555.1"/>
</dbReference>
<dbReference type="InterPro" id="IPR010727">
    <property type="entry name" value="DUF1302"/>
</dbReference>
<accession>A0AAU0N1X7</accession>
<organism evidence="2 3">
    <name type="scientific">Microbulbifer pacificus</name>
    <dbReference type="NCBI Taxonomy" id="407164"/>
    <lineage>
        <taxon>Bacteria</taxon>
        <taxon>Pseudomonadati</taxon>
        <taxon>Pseudomonadota</taxon>
        <taxon>Gammaproteobacteria</taxon>
        <taxon>Cellvibrionales</taxon>
        <taxon>Microbulbiferaceae</taxon>
        <taxon>Microbulbifer</taxon>
    </lineage>
</organism>
<evidence type="ECO:0000256" key="1">
    <source>
        <dbReference type="SAM" id="SignalP"/>
    </source>
</evidence>
<keyword evidence="1" id="KW-0732">Signal</keyword>